<dbReference type="InterPro" id="IPR010730">
    <property type="entry name" value="HET"/>
</dbReference>
<sequence>MSAALSDTSKHPYNALGTAEIRLVNLLPGEFEDPIELEIITVDLLHKPLYDALSYVWHPRDGTIDTMRSLKPALIVNFKSYPIPIGANLDAAIQRSHQVGLMKSIYSSAQRVLIWLGPSRYCSDFVLDALLTDGLKGHEIADFINCLEILLRRDWFSRVW</sequence>
<name>A0A6A7A7M7_9PLEO</name>
<organism evidence="2 3">
    <name type="scientific">Ophiobolus disseminans</name>
    <dbReference type="NCBI Taxonomy" id="1469910"/>
    <lineage>
        <taxon>Eukaryota</taxon>
        <taxon>Fungi</taxon>
        <taxon>Dikarya</taxon>
        <taxon>Ascomycota</taxon>
        <taxon>Pezizomycotina</taxon>
        <taxon>Dothideomycetes</taxon>
        <taxon>Pleosporomycetidae</taxon>
        <taxon>Pleosporales</taxon>
        <taxon>Pleosporineae</taxon>
        <taxon>Phaeosphaeriaceae</taxon>
        <taxon>Ophiobolus</taxon>
    </lineage>
</organism>
<evidence type="ECO:0000313" key="2">
    <source>
        <dbReference type="EMBL" id="KAF2828788.1"/>
    </source>
</evidence>
<dbReference type="EMBL" id="MU006222">
    <property type="protein sequence ID" value="KAF2828788.1"/>
    <property type="molecule type" value="Genomic_DNA"/>
</dbReference>
<evidence type="ECO:0000259" key="1">
    <source>
        <dbReference type="Pfam" id="PF06985"/>
    </source>
</evidence>
<dbReference type="OrthoDB" id="3553147at2759"/>
<feature type="non-terminal residue" evidence="2">
    <location>
        <position position="160"/>
    </location>
</feature>
<reference evidence="2" key="1">
    <citation type="journal article" date="2020" name="Stud. Mycol.">
        <title>101 Dothideomycetes genomes: a test case for predicting lifestyles and emergence of pathogens.</title>
        <authorList>
            <person name="Haridas S."/>
            <person name="Albert R."/>
            <person name="Binder M."/>
            <person name="Bloem J."/>
            <person name="Labutti K."/>
            <person name="Salamov A."/>
            <person name="Andreopoulos B."/>
            <person name="Baker S."/>
            <person name="Barry K."/>
            <person name="Bills G."/>
            <person name="Bluhm B."/>
            <person name="Cannon C."/>
            <person name="Castanera R."/>
            <person name="Culley D."/>
            <person name="Daum C."/>
            <person name="Ezra D."/>
            <person name="Gonzalez J."/>
            <person name="Henrissat B."/>
            <person name="Kuo A."/>
            <person name="Liang C."/>
            <person name="Lipzen A."/>
            <person name="Lutzoni F."/>
            <person name="Magnuson J."/>
            <person name="Mondo S."/>
            <person name="Nolan M."/>
            <person name="Ohm R."/>
            <person name="Pangilinan J."/>
            <person name="Park H.-J."/>
            <person name="Ramirez L."/>
            <person name="Alfaro M."/>
            <person name="Sun H."/>
            <person name="Tritt A."/>
            <person name="Yoshinaga Y."/>
            <person name="Zwiers L.-H."/>
            <person name="Turgeon B."/>
            <person name="Goodwin S."/>
            <person name="Spatafora J."/>
            <person name="Crous P."/>
            <person name="Grigoriev I."/>
        </authorList>
    </citation>
    <scope>NUCLEOTIDE SEQUENCE</scope>
    <source>
        <strain evidence="2">CBS 113818</strain>
    </source>
</reference>
<proteinExistence type="predicted"/>
<dbReference type="AlphaFoldDB" id="A0A6A7A7M7"/>
<feature type="domain" description="Heterokaryon incompatibility" evidence="1">
    <location>
        <begin position="94"/>
        <end position="160"/>
    </location>
</feature>
<accession>A0A6A7A7M7</accession>
<evidence type="ECO:0000313" key="3">
    <source>
        <dbReference type="Proteomes" id="UP000799424"/>
    </source>
</evidence>
<dbReference type="Proteomes" id="UP000799424">
    <property type="component" value="Unassembled WGS sequence"/>
</dbReference>
<dbReference type="Pfam" id="PF06985">
    <property type="entry name" value="HET"/>
    <property type="match status" value="1"/>
</dbReference>
<dbReference type="PANTHER" id="PTHR24148">
    <property type="entry name" value="ANKYRIN REPEAT DOMAIN-CONTAINING PROTEIN 39 HOMOLOG-RELATED"/>
    <property type="match status" value="1"/>
</dbReference>
<keyword evidence="3" id="KW-1185">Reference proteome</keyword>
<protein>
    <recommendedName>
        <fullName evidence="1">Heterokaryon incompatibility domain-containing protein</fullName>
    </recommendedName>
</protein>
<gene>
    <name evidence="2" type="ORF">CC86DRAFT_319850</name>
</gene>
<dbReference type="InterPro" id="IPR052895">
    <property type="entry name" value="HetReg/Transcr_Mod"/>
</dbReference>
<dbReference type="PANTHER" id="PTHR24148:SF82">
    <property type="entry name" value="HETEROKARYON INCOMPATIBILITY DOMAIN-CONTAINING PROTEIN"/>
    <property type="match status" value="1"/>
</dbReference>